<dbReference type="SUPFAM" id="SSF53067">
    <property type="entry name" value="Actin-like ATPase domain"/>
    <property type="match status" value="1"/>
</dbReference>
<dbReference type="InterPro" id="IPR043129">
    <property type="entry name" value="ATPase_NBD"/>
</dbReference>
<dbReference type="EMBL" id="JAVREJ010000002">
    <property type="protein sequence ID" value="MDT0348654.1"/>
    <property type="molecule type" value="Genomic_DNA"/>
</dbReference>
<feature type="region of interest" description="Disordered" evidence="1">
    <location>
        <begin position="262"/>
        <end position="287"/>
    </location>
</feature>
<gene>
    <name evidence="2" type="ORF">RM445_03865</name>
</gene>
<proteinExistence type="predicted"/>
<feature type="compositionally biased region" description="Low complexity" evidence="1">
    <location>
        <begin position="267"/>
        <end position="285"/>
    </location>
</feature>
<sequence>MNRVAVQLGTARLRVAIADPRPRLLAELPVPETGPSGPDLAGYTALLDRPADELLVVHGLGALPVVPATTAAVVRFVPAAVAALGSVDAAATGDPDRPVPDAVVVDCGHRGTDVVHLAGGRIVAASRVPVGGAVLDAVTAELIGLIGTEQGVRGTVGPAEAHAARETLSLQPAVEVGHPPVELDALALRDALTPSMAGIVDAVRALTEGAGPVPPPVLLIGGVARSPLLAELLDAAGVPDVRVIPHPDSAAVVGALRLPPRLPAGAPPDSRSTAPSASSGGPPEAFWLPPVARPRHRLLRAMAVGVTAGVAVAGLHAAGTALPATGPAPAADGGDLVQYGYAVRLPAGWAHTGGLPERRRSLLTPLGAPDGSDLISVERTPLGYDADAEPQRARAELRTEFDRTVSVGAALSGFDADARFGGRPVVTYRETGGPGGTDGNGPSADPTEVDWYVLLDGDAQVSVGCRHTAAHAAVVARACATVVGSLHRTV</sequence>
<keyword evidence="3" id="KW-1185">Reference proteome</keyword>
<comment type="caution">
    <text evidence="2">The sequence shown here is derived from an EMBL/GenBank/DDBJ whole genome shotgun (WGS) entry which is preliminary data.</text>
</comment>
<dbReference type="Gene3D" id="3.30.420.40">
    <property type="match status" value="1"/>
</dbReference>
<evidence type="ECO:0000313" key="2">
    <source>
        <dbReference type="EMBL" id="MDT0348654.1"/>
    </source>
</evidence>
<dbReference type="Proteomes" id="UP001183202">
    <property type="component" value="Unassembled WGS sequence"/>
</dbReference>
<dbReference type="NCBIfam" id="TIGR03931">
    <property type="entry name" value="T7SS_Rv3446c"/>
    <property type="match status" value="1"/>
</dbReference>
<evidence type="ECO:0000313" key="3">
    <source>
        <dbReference type="Proteomes" id="UP001183202"/>
    </source>
</evidence>
<dbReference type="InterPro" id="IPR023840">
    <property type="entry name" value="T7SS_Rv3446c"/>
</dbReference>
<organism evidence="2 3">
    <name type="scientific">Pseudonocardia charpentierae</name>
    <dbReference type="NCBI Taxonomy" id="3075545"/>
    <lineage>
        <taxon>Bacteria</taxon>
        <taxon>Bacillati</taxon>
        <taxon>Actinomycetota</taxon>
        <taxon>Actinomycetes</taxon>
        <taxon>Pseudonocardiales</taxon>
        <taxon>Pseudonocardiaceae</taxon>
        <taxon>Pseudonocardia</taxon>
    </lineage>
</organism>
<protein>
    <submittedName>
        <fullName evidence="2">Type VII secretion-associated protein</fullName>
    </submittedName>
</protein>
<reference evidence="3" key="1">
    <citation type="submission" date="2023-07" db="EMBL/GenBank/DDBJ databases">
        <title>30 novel species of actinomycetes from the DSMZ collection.</title>
        <authorList>
            <person name="Nouioui I."/>
        </authorList>
    </citation>
    <scope>NUCLEOTIDE SEQUENCE [LARGE SCALE GENOMIC DNA]</scope>
    <source>
        <strain evidence="3">DSM 45834</strain>
    </source>
</reference>
<name>A0ABU2N7M1_9PSEU</name>
<dbReference type="RefSeq" id="WP_311554579.1">
    <property type="nucleotide sequence ID" value="NZ_JAVREJ010000002.1"/>
</dbReference>
<accession>A0ABU2N7M1</accession>
<evidence type="ECO:0000256" key="1">
    <source>
        <dbReference type="SAM" id="MobiDB-lite"/>
    </source>
</evidence>